<sequence>MTHRLARTVAEAHLFMDLHPCEVCGEEQFDRTAAVILVEGELLSRYTGVCPQCGSPREFTFLLPDETPMPDPDEPSFGDDRPSELLDAGEWLWVADEITRTIPAEPDGMTPDERRHARREVRTAAAAVAEARKFVPPGADAVPVGQLWSLAGRAVYDAEPGRFDVQRLELVERVYRELADTFSD</sequence>
<evidence type="ECO:0000313" key="1">
    <source>
        <dbReference type="EMBL" id="GAA3396949.1"/>
    </source>
</evidence>
<name>A0ABP6TBN0_9ACTN</name>
<dbReference type="EMBL" id="BAAAYN010000062">
    <property type="protein sequence ID" value="GAA3396949.1"/>
    <property type="molecule type" value="Genomic_DNA"/>
</dbReference>
<accession>A0ABP6TBN0</accession>
<keyword evidence="2" id="KW-1185">Reference proteome</keyword>
<proteinExistence type="predicted"/>
<organism evidence="1 2">
    <name type="scientific">Cryptosporangium minutisporangium</name>
    <dbReference type="NCBI Taxonomy" id="113569"/>
    <lineage>
        <taxon>Bacteria</taxon>
        <taxon>Bacillati</taxon>
        <taxon>Actinomycetota</taxon>
        <taxon>Actinomycetes</taxon>
        <taxon>Cryptosporangiales</taxon>
        <taxon>Cryptosporangiaceae</taxon>
        <taxon>Cryptosporangium</taxon>
    </lineage>
</organism>
<dbReference type="Proteomes" id="UP001501676">
    <property type="component" value="Unassembled WGS sequence"/>
</dbReference>
<gene>
    <name evidence="1" type="ORF">GCM10020369_75380</name>
</gene>
<reference evidence="2" key="1">
    <citation type="journal article" date="2019" name="Int. J. Syst. Evol. Microbiol.">
        <title>The Global Catalogue of Microorganisms (GCM) 10K type strain sequencing project: providing services to taxonomists for standard genome sequencing and annotation.</title>
        <authorList>
            <consortium name="The Broad Institute Genomics Platform"/>
            <consortium name="The Broad Institute Genome Sequencing Center for Infectious Disease"/>
            <person name="Wu L."/>
            <person name="Ma J."/>
        </authorList>
    </citation>
    <scope>NUCLEOTIDE SEQUENCE [LARGE SCALE GENOMIC DNA]</scope>
    <source>
        <strain evidence="2">JCM 9458</strain>
    </source>
</reference>
<dbReference type="RefSeq" id="WP_345733100.1">
    <property type="nucleotide sequence ID" value="NZ_BAAAYN010000062.1"/>
</dbReference>
<protein>
    <submittedName>
        <fullName evidence="1">Uncharacterized protein</fullName>
    </submittedName>
</protein>
<evidence type="ECO:0000313" key="2">
    <source>
        <dbReference type="Proteomes" id="UP001501676"/>
    </source>
</evidence>
<comment type="caution">
    <text evidence="1">The sequence shown here is derived from an EMBL/GenBank/DDBJ whole genome shotgun (WGS) entry which is preliminary data.</text>
</comment>